<protein>
    <submittedName>
        <fullName evidence="3">Uncharacterized protein</fullName>
    </submittedName>
</protein>
<dbReference type="InterPro" id="IPR014718">
    <property type="entry name" value="GH-type_carb-bd"/>
</dbReference>
<evidence type="ECO:0000259" key="1">
    <source>
        <dbReference type="Pfam" id="PF10566"/>
    </source>
</evidence>
<dbReference type="InterPro" id="IPR052720">
    <property type="entry name" value="Glycosyl_hydrolase_97"/>
</dbReference>
<dbReference type="Pfam" id="PF14508">
    <property type="entry name" value="GH97_N"/>
    <property type="match status" value="1"/>
</dbReference>
<dbReference type="PANTHER" id="PTHR35803">
    <property type="entry name" value="GLUCAN 1,4-ALPHA-GLUCOSIDASE SUSB-RELATED"/>
    <property type="match status" value="1"/>
</dbReference>
<organism evidence="3">
    <name type="scientific">Tanacetum cinerariifolium</name>
    <name type="common">Dalmatian daisy</name>
    <name type="synonym">Chrysanthemum cinerariifolium</name>
    <dbReference type="NCBI Taxonomy" id="118510"/>
    <lineage>
        <taxon>Eukaryota</taxon>
        <taxon>Viridiplantae</taxon>
        <taxon>Streptophyta</taxon>
        <taxon>Embryophyta</taxon>
        <taxon>Tracheophyta</taxon>
        <taxon>Spermatophyta</taxon>
        <taxon>Magnoliopsida</taxon>
        <taxon>eudicotyledons</taxon>
        <taxon>Gunneridae</taxon>
        <taxon>Pentapetalae</taxon>
        <taxon>asterids</taxon>
        <taxon>campanulids</taxon>
        <taxon>Asterales</taxon>
        <taxon>Asteraceae</taxon>
        <taxon>Asteroideae</taxon>
        <taxon>Anthemideae</taxon>
        <taxon>Anthemidinae</taxon>
        <taxon>Tanacetum</taxon>
    </lineage>
</organism>
<dbReference type="PANTHER" id="PTHR35803:SF1">
    <property type="entry name" value="GLUCAN 1,4-ALPHA-GLUCOSIDASE SUSB"/>
    <property type="match status" value="1"/>
</dbReference>
<feature type="domain" description="Glycosyl-hydrolase 97 N-terminal" evidence="2">
    <location>
        <begin position="5"/>
        <end position="50"/>
    </location>
</feature>
<dbReference type="Pfam" id="PF10566">
    <property type="entry name" value="Glyco_hydro_97"/>
    <property type="match status" value="1"/>
</dbReference>
<proteinExistence type="predicted"/>
<dbReference type="Gene3D" id="3.20.20.70">
    <property type="entry name" value="Aldolase class I"/>
    <property type="match status" value="1"/>
</dbReference>
<dbReference type="Gene3D" id="2.70.98.10">
    <property type="match status" value="1"/>
</dbReference>
<gene>
    <name evidence="3" type="ORF">Tci_907911</name>
</gene>
<dbReference type="GO" id="GO:0030246">
    <property type="term" value="F:carbohydrate binding"/>
    <property type="evidence" value="ECO:0007669"/>
    <property type="project" value="InterPro"/>
</dbReference>
<sequence length="163" mass="18728">MVLESHLTPDAQGNKGYLQTPCLSPWRTIIVSDRAGDILESKLVLNLNEPTKYQDVSWIKPVKYVGVWWEMITGKSTWSYTNATNIKLDSTDYSKLKPNGTHAANTAHVKEYIDFAAQHHLDAVLVEGWNTGWEDWFGQSKDYVFDFVTPYPDFDVQELHRYA</sequence>
<feature type="non-terminal residue" evidence="3">
    <location>
        <position position="163"/>
    </location>
</feature>
<evidence type="ECO:0000313" key="3">
    <source>
        <dbReference type="EMBL" id="GFD35942.1"/>
    </source>
</evidence>
<dbReference type="AlphaFoldDB" id="A0A699VJY9"/>
<dbReference type="InterPro" id="IPR019563">
    <property type="entry name" value="GH97_catalytic"/>
</dbReference>
<name>A0A699VJY9_TANCI</name>
<evidence type="ECO:0000259" key="2">
    <source>
        <dbReference type="Pfam" id="PF14508"/>
    </source>
</evidence>
<comment type="caution">
    <text evidence="3">The sequence shown here is derived from an EMBL/GenBank/DDBJ whole genome shotgun (WGS) entry which is preliminary data.</text>
</comment>
<dbReference type="InterPro" id="IPR013785">
    <property type="entry name" value="Aldolase_TIM"/>
</dbReference>
<accession>A0A699VJY9</accession>
<reference evidence="3" key="1">
    <citation type="journal article" date="2019" name="Sci. Rep.">
        <title>Draft genome of Tanacetum cinerariifolium, the natural source of mosquito coil.</title>
        <authorList>
            <person name="Yamashiro T."/>
            <person name="Shiraishi A."/>
            <person name="Satake H."/>
            <person name="Nakayama K."/>
        </authorList>
    </citation>
    <scope>NUCLEOTIDE SEQUENCE</scope>
</reference>
<feature type="domain" description="Glycosyl-hydrolase 97 catalytic" evidence="1">
    <location>
        <begin position="68"/>
        <end position="163"/>
    </location>
</feature>
<dbReference type="EMBL" id="BKCJ011465087">
    <property type="protein sequence ID" value="GFD35942.1"/>
    <property type="molecule type" value="Genomic_DNA"/>
</dbReference>
<dbReference type="InterPro" id="IPR029486">
    <property type="entry name" value="GH97_N"/>
</dbReference>